<name>A0A4P9XCE6_9FUNG</name>
<evidence type="ECO:0000313" key="2">
    <source>
        <dbReference type="EMBL" id="RKP03093.1"/>
    </source>
</evidence>
<dbReference type="Proteomes" id="UP000274922">
    <property type="component" value="Unassembled WGS sequence"/>
</dbReference>
<evidence type="ECO:0000313" key="3">
    <source>
        <dbReference type="Proteomes" id="UP000274922"/>
    </source>
</evidence>
<feature type="region of interest" description="Disordered" evidence="1">
    <location>
        <begin position="257"/>
        <end position="285"/>
    </location>
</feature>
<protein>
    <submittedName>
        <fullName evidence="2">Uncharacterized protein</fullName>
    </submittedName>
</protein>
<feature type="compositionally biased region" description="Low complexity" evidence="1">
    <location>
        <begin position="114"/>
        <end position="125"/>
    </location>
</feature>
<dbReference type="EMBL" id="ML014129">
    <property type="protein sequence ID" value="RKP03093.1"/>
    <property type="molecule type" value="Genomic_DNA"/>
</dbReference>
<organism evidence="2 3">
    <name type="scientific">Caulochytrium protostelioides</name>
    <dbReference type="NCBI Taxonomy" id="1555241"/>
    <lineage>
        <taxon>Eukaryota</taxon>
        <taxon>Fungi</taxon>
        <taxon>Fungi incertae sedis</taxon>
        <taxon>Chytridiomycota</taxon>
        <taxon>Chytridiomycota incertae sedis</taxon>
        <taxon>Chytridiomycetes</taxon>
        <taxon>Caulochytriales</taxon>
        <taxon>Caulochytriaceae</taxon>
        <taxon>Caulochytrium</taxon>
    </lineage>
</organism>
<accession>A0A4P9XCE6</accession>
<feature type="region of interest" description="Disordered" evidence="1">
    <location>
        <begin position="387"/>
        <end position="426"/>
    </location>
</feature>
<sequence>MAPRPPTGAAPPFSLMPAPTPTIATAAPATAAERPTLRTTPARGTERWRRWVRPPPRRGRRHAGSACAAPGLPPAALQLLLQRLDSAIDIDAEYTDLAPCSLTATATATTTAAAAAGGPSCPATPSGNAAAGQRRARTPSARGTLRPFPFPPALAAGGPADGPNDPCVATPDSPSPASSPAPAVRRFPPLPGMARAASATSDRWARSAVHATFDLELLTVIDARIARPPPPSPPLLLPRETSVVAAPVVSAKPSPLVVDEHRPLPEPVTARPASQPLAAPSPAAAAAPSAVPRSLAMSVPTPAASVAAAAPAPLARPVTPTVAAFGTPHEPMDEGRGELDGMDLDAIDRDLADVDVDAALDGAFMNAVGREDAFAGAIFSDTVPHPAAGGPADLHEHAPPPVVGPVSAYAAPDPRQTSLHPASASALAPASISPSRLLDTLDDGFAHALDDAFEAQLDALDLPWDELLSSPPRGPLDPIPAAAPVLDPRDAAVLQAPAIPSAAATAVAAPLGTLIEEPVMAVSEMDLSSLLSDPVLDEWPHPLPRR</sequence>
<evidence type="ECO:0000256" key="1">
    <source>
        <dbReference type="SAM" id="MobiDB-lite"/>
    </source>
</evidence>
<feature type="region of interest" description="Disordered" evidence="1">
    <location>
        <begin position="114"/>
        <end position="189"/>
    </location>
</feature>
<feature type="compositionally biased region" description="Low complexity" evidence="1">
    <location>
        <begin position="21"/>
        <end position="43"/>
    </location>
</feature>
<feature type="compositionally biased region" description="Low complexity" evidence="1">
    <location>
        <begin position="270"/>
        <end position="285"/>
    </location>
</feature>
<proteinExistence type="predicted"/>
<feature type="compositionally biased region" description="Low complexity" evidence="1">
    <location>
        <begin position="153"/>
        <end position="166"/>
    </location>
</feature>
<dbReference type="AlphaFoldDB" id="A0A4P9XCE6"/>
<feature type="compositionally biased region" description="Basic residues" evidence="1">
    <location>
        <begin position="50"/>
        <end position="63"/>
    </location>
</feature>
<reference evidence="3" key="1">
    <citation type="journal article" date="2018" name="Nat. Microbiol.">
        <title>Leveraging single-cell genomics to expand the fungal tree of life.</title>
        <authorList>
            <person name="Ahrendt S.R."/>
            <person name="Quandt C.A."/>
            <person name="Ciobanu D."/>
            <person name="Clum A."/>
            <person name="Salamov A."/>
            <person name="Andreopoulos B."/>
            <person name="Cheng J.F."/>
            <person name="Woyke T."/>
            <person name="Pelin A."/>
            <person name="Henrissat B."/>
            <person name="Reynolds N.K."/>
            <person name="Benny G.L."/>
            <person name="Smith M.E."/>
            <person name="James T.Y."/>
            <person name="Grigoriev I.V."/>
        </authorList>
    </citation>
    <scope>NUCLEOTIDE SEQUENCE [LARGE SCALE GENOMIC DNA]</scope>
    <source>
        <strain evidence="3">ATCC 52028</strain>
    </source>
</reference>
<keyword evidence="3" id="KW-1185">Reference proteome</keyword>
<feature type="region of interest" description="Disordered" evidence="1">
    <location>
        <begin position="1"/>
        <end position="69"/>
    </location>
</feature>
<gene>
    <name evidence="2" type="ORF">CXG81DRAFT_24298</name>
</gene>